<feature type="transmembrane region" description="Helical" evidence="1">
    <location>
        <begin position="61"/>
        <end position="83"/>
    </location>
</feature>
<feature type="transmembrane region" description="Helical" evidence="1">
    <location>
        <begin position="95"/>
        <end position="112"/>
    </location>
</feature>
<dbReference type="AlphaFoldDB" id="A0A286UEY2"/>
<keyword evidence="1" id="KW-0812">Transmembrane</keyword>
<reference evidence="2 3" key="1">
    <citation type="journal article" date="2017" name="Mol. Ecol.">
        <title>Comparative and population genomic landscape of Phellinus noxius: A hypervariable fungus causing root rot in trees.</title>
        <authorList>
            <person name="Chung C.L."/>
            <person name="Lee T.J."/>
            <person name="Akiba M."/>
            <person name="Lee H.H."/>
            <person name="Kuo T.H."/>
            <person name="Liu D."/>
            <person name="Ke H.M."/>
            <person name="Yokoi T."/>
            <person name="Roa M.B."/>
            <person name="Lu M.J."/>
            <person name="Chang Y.Y."/>
            <person name="Ann P.J."/>
            <person name="Tsai J.N."/>
            <person name="Chen C.Y."/>
            <person name="Tzean S.S."/>
            <person name="Ota Y."/>
            <person name="Hattori T."/>
            <person name="Sahashi N."/>
            <person name="Liou R.F."/>
            <person name="Kikuchi T."/>
            <person name="Tsai I.J."/>
        </authorList>
    </citation>
    <scope>NUCLEOTIDE SEQUENCE [LARGE SCALE GENOMIC DNA]</scope>
    <source>
        <strain evidence="2 3">FFPRI411160</strain>
    </source>
</reference>
<dbReference type="Proteomes" id="UP000217199">
    <property type="component" value="Unassembled WGS sequence"/>
</dbReference>
<protein>
    <submittedName>
        <fullName evidence="2">Uncharacterized protein</fullName>
    </submittedName>
</protein>
<evidence type="ECO:0000256" key="1">
    <source>
        <dbReference type="SAM" id="Phobius"/>
    </source>
</evidence>
<dbReference type="InParanoid" id="A0A286UEY2"/>
<keyword evidence="1" id="KW-0472">Membrane</keyword>
<name>A0A286UEY2_9AGAM</name>
<organism evidence="2 3">
    <name type="scientific">Pyrrhoderma noxium</name>
    <dbReference type="NCBI Taxonomy" id="2282107"/>
    <lineage>
        <taxon>Eukaryota</taxon>
        <taxon>Fungi</taxon>
        <taxon>Dikarya</taxon>
        <taxon>Basidiomycota</taxon>
        <taxon>Agaricomycotina</taxon>
        <taxon>Agaricomycetes</taxon>
        <taxon>Hymenochaetales</taxon>
        <taxon>Hymenochaetaceae</taxon>
        <taxon>Pyrrhoderma</taxon>
    </lineage>
</organism>
<keyword evidence="1" id="KW-1133">Transmembrane helix</keyword>
<accession>A0A286UEY2</accession>
<comment type="caution">
    <text evidence="2">The sequence shown here is derived from an EMBL/GenBank/DDBJ whole genome shotgun (WGS) entry which is preliminary data.</text>
</comment>
<evidence type="ECO:0000313" key="3">
    <source>
        <dbReference type="Proteomes" id="UP000217199"/>
    </source>
</evidence>
<sequence>MSHHVQLGNLLHGLNFLKNRAFDVIQAEYISCESLSYDDPERTNGGLVAVVFKEPKLCQTLSVVSGALSYMCIFTAEVILILPLPIRILRTGCEVLLLDNIAWVPLLVFLIYEVSQSNQLNALLREVLVQDGLYYYLCIITLSTISFCINVLNQGPLPHVLFVLESVIHNSLCIRLSFHLFKVVERNRENAITLNPPRPESS</sequence>
<dbReference type="OrthoDB" id="3350812at2759"/>
<evidence type="ECO:0000313" key="2">
    <source>
        <dbReference type="EMBL" id="PAV18108.1"/>
    </source>
</evidence>
<keyword evidence="3" id="KW-1185">Reference proteome</keyword>
<gene>
    <name evidence="2" type="ORF">PNOK_0659400</name>
</gene>
<proteinExistence type="predicted"/>
<dbReference type="EMBL" id="NBII01000006">
    <property type="protein sequence ID" value="PAV18108.1"/>
    <property type="molecule type" value="Genomic_DNA"/>
</dbReference>
<feature type="transmembrane region" description="Helical" evidence="1">
    <location>
        <begin position="132"/>
        <end position="152"/>
    </location>
</feature>